<evidence type="ECO:0000256" key="8">
    <source>
        <dbReference type="ARBA" id="ARBA00042721"/>
    </source>
</evidence>
<dbReference type="AlphaFoldDB" id="A0AAD9VQF7"/>
<comment type="caution">
    <text evidence="9">The sequence shown here is derived from an EMBL/GenBank/DDBJ whole genome shotgun (WGS) entry which is preliminary data.</text>
</comment>
<comment type="similarity">
    <text evidence="2">Belongs to the mitochondrion-specific ribosomal protein mL53 family.</text>
</comment>
<dbReference type="PANTHER" id="PTHR33618">
    <property type="entry name" value="39S RIBOSOMAL PROTEIN L53, MITOCHONDRIAL"/>
    <property type="match status" value="1"/>
</dbReference>
<keyword evidence="3" id="KW-0809">Transit peptide</keyword>
<reference evidence="9" key="2">
    <citation type="journal article" date="2023" name="Commun. Biol.">
        <title>Intrasexual cuticular hydrocarbon dimorphism in a wasp sheds light on hydrocarbon biosynthesis genes in Hymenoptera.</title>
        <authorList>
            <person name="Moris V.C."/>
            <person name="Podsiadlowski L."/>
            <person name="Martin S."/>
            <person name="Oeyen J.P."/>
            <person name="Donath A."/>
            <person name="Petersen M."/>
            <person name="Wilbrandt J."/>
            <person name="Misof B."/>
            <person name="Liedtke D."/>
            <person name="Thamm M."/>
            <person name="Scheiner R."/>
            <person name="Schmitt T."/>
            <person name="Niehuis O."/>
        </authorList>
    </citation>
    <scope>NUCLEOTIDE SEQUENCE</scope>
    <source>
        <strain evidence="9">GBR_01_08_01A</strain>
    </source>
</reference>
<dbReference type="InterPro" id="IPR052473">
    <property type="entry name" value="mtLSU_mL53"/>
</dbReference>
<evidence type="ECO:0000256" key="4">
    <source>
        <dbReference type="ARBA" id="ARBA00022980"/>
    </source>
</evidence>
<evidence type="ECO:0000313" key="10">
    <source>
        <dbReference type="Proteomes" id="UP001258017"/>
    </source>
</evidence>
<gene>
    <name evidence="9" type="ORF">KPH14_004618</name>
</gene>
<comment type="subcellular location">
    <subcellularLocation>
        <location evidence="1">Mitochondrion</location>
    </subcellularLocation>
</comment>
<accession>A0AAD9VQF7</accession>
<protein>
    <recommendedName>
        <fullName evidence="7">Large ribosomal subunit protein mL53</fullName>
    </recommendedName>
    <alternativeName>
        <fullName evidence="8">39S ribosomal protein L53, mitochondrial</fullName>
    </alternativeName>
</protein>
<evidence type="ECO:0000256" key="1">
    <source>
        <dbReference type="ARBA" id="ARBA00004173"/>
    </source>
</evidence>
<sequence length="151" mass="17145">MSIPFSGTRTRSSGVIAAITKQLKAINLKPVDKIVVQFDPFHEKVKETRSFLAYLSSPKIFSTNPSCILKTNVVCDRSEPTVTFNLTTGNKIIFKCANLTSLNILQYCNKHISSLVPPPEKTAKELLLEKKKKTRKYMKIKPFRKRRGVFL</sequence>
<evidence type="ECO:0000256" key="5">
    <source>
        <dbReference type="ARBA" id="ARBA00023128"/>
    </source>
</evidence>
<dbReference type="Pfam" id="PF10780">
    <property type="entry name" value="MRP_L53"/>
    <property type="match status" value="1"/>
</dbReference>
<dbReference type="Proteomes" id="UP001258017">
    <property type="component" value="Unassembled WGS sequence"/>
</dbReference>
<dbReference type="Gene3D" id="3.40.30.10">
    <property type="entry name" value="Glutaredoxin"/>
    <property type="match status" value="1"/>
</dbReference>
<keyword evidence="4" id="KW-0689">Ribosomal protein</keyword>
<keyword evidence="6" id="KW-0687">Ribonucleoprotein</keyword>
<evidence type="ECO:0000256" key="7">
    <source>
        <dbReference type="ARBA" id="ARBA00035180"/>
    </source>
</evidence>
<dbReference type="PANTHER" id="PTHR33618:SF1">
    <property type="entry name" value="LARGE RIBOSOMAL SUBUNIT PROTEIN ML53"/>
    <property type="match status" value="1"/>
</dbReference>
<reference evidence="9" key="1">
    <citation type="submission" date="2021-08" db="EMBL/GenBank/DDBJ databases">
        <authorList>
            <person name="Misof B."/>
            <person name="Oliver O."/>
            <person name="Podsiadlowski L."/>
            <person name="Donath A."/>
            <person name="Peters R."/>
            <person name="Mayer C."/>
            <person name="Rust J."/>
            <person name="Gunkel S."/>
            <person name="Lesny P."/>
            <person name="Martin S."/>
            <person name="Oeyen J.P."/>
            <person name="Petersen M."/>
            <person name="Panagiotis P."/>
            <person name="Wilbrandt J."/>
            <person name="Tanja T."/>
        </authorList>
    </citation>
    <scope>NUCLEOTIDE SEQUENCE</scope>
    <source>
        <strain evidence="9">GBR_01_08_01A</strain>
        <tissue evidence="9">Thorax + abdomen</tissue>
    </source>
</reference>
<evidence type="ECO:0000256" key="2">
    <source>
        <dbReference type="ARBA" id="ARBA00005557"/>
    </source>
</evidence>
<evidence type="ECO:0000256" key="3">
    <source>
        <dbReference type="ARBA" id="ARBA00022946"/>
    </source>
</evidence>
<organism evidence="9 10">
    <name type="scientific">Odynerus spinipes</name>
    <dbReference type="NCBI Taxonomy" id="1348599"/>
    <lineage>
        <taxon>Eukaryota</taxon>
        <taxon>Metazoa</taxon>
        <taxon>Ecdysozoa</taxon>
        <taxon>Arthropoda</taxon>
        <taxon>Hexapoda</taxon>
        <taxon>Insecta</taxon>
        <taxon>Pterygota</taxon>
        <taxon>Neoptera</taxon>
        <taxon>Endopterygota</taxon>
        <taxon>Hymenoptera</taxon>
        <taxon>Apocrita</taxon>
        <taxon>Aculeata</taxon>
        <taxon>Vespoidea</taxon>
        <taxon>Vespidae</taxon>
        <taxon>Eumeninae</taxon>
        <taxon>Odynerus</taxon>
    </lineage>
</organism>
<evidence type="ECO:0000256" key="6">
    <source>
        <dbReference type="ARBA" id="ARBA00023274"/>
    </source>
</evidence>
<keyword evidence="5" id="KW-0496">Mitochondrion</keyword>
<dbReference type="EMBL" id="JAIFRP010000031">
    <property type="protein sequence ID" value="KAK2582275.1"/>
    <property type="molecule type" value="Genomic_DNA"/>
</dbReference>
<keyword evidence="10" id="KW-1185">Reference proteome</keyword>
<proteinExistence type="inferred from homology"/>
<evidence type="ECO:0000313" key="9">
    <source>
        <dbReference type="EMBL" id="KAK2582275.1"/>
    </source>
</evidence>
<dbReference type="GO" id="GO:0005762">
    <property type="term" value="C:mitochondrial large ribosomal subunit"/>
    <property type="evidence" value="ECO:0007669"/>
    <property type="project" value="TreeGrafter"/>
</dbReference>
<name>A0AAD9VQF7_9HYME</name>
<dbReference type="InterPro" id="IPR019716">
    <property type="entry name" value="Ribosomal_mL53"/>
</dbReference>